<evidence type="ECO:0000313" key="1">
    <source>
        <dbReference type="EMBL" id="MED6257584.1"/>
    </source>
</evidence>
<organism evidence="1 2">
    <name type="scientific">Ataeniobius toweri</name>
    <dbReference type="NCBI Taxonomy" id="208326"/>
    <lineage>
        <taxon>Eukaryota</taxon>
        <taxon>Metazoa</taxon>
        <taxon>Chordata</taxon>
        <taxon>Craniata</taxon>
        <taxon>Vertebrata</taxon>
        <taxon>Euteleostomi</taxon>
        <taxon>Actinopterygii</taxon>
        <taxon>Neopterygii</taxon>
        <taxon>Teleostei</taxon>
        <taxon>Neoteleostei</taxon>
        <taxon>Acanthomorphata</taxon>
        <taxon>Ovalentaria</taxon>
        <taxon>Atherinomorphae</taxon>
        <taxon>Cyprinodontiformes</taxon>
        <taxon>Goodeidae</taxon>
        <taxon>Ataeniobius</taxon>
    </lineage>
</organism>
<gene>
    <name evidence="1" type="ORF">ATANTOWER_027426</name>
</gene>
<reference evidence="1 2" key="1">
    <citation type="submission" date="2021-07" db="EMBL/GenBank/DDBJ databases">
        <authorList>
            <person name="Palmer J.M."/>
        </authorList>
    </citation>
    <scope>NUCLEOTIDE SEQUENCE [LARGE SCALE GENOMIC DNA]</scope>
    <source>
        <strain evidence="1 2">AT_MEX2019</strain>
        <tissue evidence="1">Muscle</tissue>
    </source>
</reference>
<dbReference type="Proteomes" id="UP001345963">
    <property type="component" value="Unassembled WGS sequence"/>
</dbReference>
<keyword evidence="2" id="KW-1185">Reference proteome</keyword>
<accession>A0ABU7C4L8</accession>
<sequence length="108" mass="11800">MGGSLQTESVSLFFASAVVASKEKCDINITLDQNSYILPPSVSLVSFCHSCSSSPLITSSGSCHFPSLPQYSTSCFIIVSRWILLLHWLCSMICSPCIFPQCTIPHHK</sequence>
<evidence type="ECO:0000313" key="2">
    <source>
        <dbReference type="Proteomes" id="UP001345963"/>
    </source>
</evidence>
<proteinExistence type="predicted"/>
<protein>
    <submittedName>
        <fullName evidence="1">Uncharacterized protein</fullName>
    </submittedName>
</protein>
<name>A0ABU7C4L8_9TELE</name>
<dbReference type="EMBL" id="JAHUTI010079346">
    <property type="protein sequence ID" value="MED6257584.1"/>
    <property type="molecule type" value="Genomic_DNA"/>
</dbReference>
<comment type="caution">
    <text evidence="1">The sequence shown here is derived from an EMBL/GenBank/DDBJ whole genome shotgun (WGS) entry which is preliminary data.</text>
</comment>